<evidence type="ECO:0000313" key="1">
    <source>
        <dbReference type="EMBL" id="HIQ67471.1"/>
    </source>
</evidence>
<name>A0A9D0Z2R8_9FIRM</name>
<dbReference type="EMBL" id="DVFK01000043">
    <property type="protein sequence ID" value="HIQ67471.1"/>
    <property type="molecule type" value="Genomic_DNA"/>
</dbReference>
<dbReference type="Proteomes" id="UP000886796">
    <property type="component" value="Unassembled WGS sequence"/>
</dbReference>
<protein>
    <submittedName>
        <fullName evidence="1">Uncharacterized protein</fullName>
    </submittedName>
</protein>
<comment type="caution">
    <text evidence="1">The sequence shown here is derived from an EMBL/GenBank/DDBJ whole genome shotgun (WGS) entry which is preliminary data.</text>
</comment>
<reference evidence="1" key="2">
    <citation type="journal article" date="2021" name="PeerJ">
        <title>Extensive microbial diversity within the chicken gut microbiome revealed by metagenomics and culture.</title>
        <authorList>
            <person name="Gilroy R."/>
            <person name="Ravi A."/>
            <person name="Getino M."/>
            <person name="Pursley I."/>
            <person name="Horton D.L."/>
            <person name="Alikhan N.F."/>
            <person name="Baker D."/>
            <person name="Gharbi K."/>
            <person name="Hall N."/>
            <person name="Watson M."/>
            <person name="Adriaenssens E.M."/>
            <person name="Foster-Nyarko E."/>
            <person name="Jarju S."/>
            <person name="Secka A."/>
            <person name="Antonio M."/>
            <person name="Oren A."/>
            <person name="Chaudhuri R.R."/>
            <person name="La Ragione R."/>
            <person name="Hildebrand F."/>
            <person name="Pallen M.J."/>
        </authorList>
    </citation>
    <scope>NUCLEOTIDE SEQUENCE</scope>
    <source>
        <strain evidence="1">13361</strain>
    </source>
</reference>
<reference evidence="1" key="1">
    <citation type="submission" date="2020-10" db="EMBL/GenBank/DDBJ databases">
        <authorList>
            <person name="Gilroy R."/>
        </authorList>
    </citation>
    <scope>NUCLEOTIDE SEQUENCE</scope>
    <source>
        <strain evidence="1">13361</strain>
    </source>
</reference>
<sequence>MKIIPTNGIYNFQEIPGSTCWYWCCDYASGDLYEAQELFESRHPVNSNRLLLIRYPEGEVVEPIRGEAGQYFGSPAWEDGKVYILMVDFPRKTISLFRYDHDLGETTLTAEIPLGAVKDCYNLMLAQSPLMMIRQGAENDFQVVWPEKADFALENTESFTCREGELLYFSRWYEDPDYREEVVVRHFPNGEIRELIPGVLMEMPDGQKWILG</sequence>
<gene>
    <name evidence="1" type="ORF">IAB74_03050</name>
</gene>
<organism evidence="1 2">
    <name type="scientific">Candidatus Faecousia excrementigallinarum</name>
    <dbReference type="NCBI Taxonomy" id="2840806"/>
    <lineage>
        <taxon>Bacteria</taxon>
        <taxon>Bacillati</taxon>
        <taxon>Bacillota</taxon>
        <taxon>Clostridia</taxon>
        <taxon>Eubacteriales</taxon>
        <taxon>Oscillospiraceae</taxon>
        <taxon>Faecousia</taxon>
    </lineage>
</organism>
<evidence type="ECO:0000313" key="2">
    <source>
        <dbReference type="Proteomes" id="UP000886796"/>
    </source>
</evidence>
<dbReference type="AlphaFoldDB" id="A0A9D0Z2R8"/>
<proteinExistence type="predicted"/>
<accession>A0A9D0Z2R8</accession>